<feature type="transmembrane region" description="Helical" evidence="6">
    <location>
        <begin position="358"/>
        <end position="379"/>
    </location>
</feature>
<evidence type="ECO:0000313" key="8">
    <source>
        <dbReference type="EMBL" id="MFC7254297.1"/>
    </source>
</evidence>
<feature type="transmembrane region" description="Helical" evidence="6">
    <location>
        <begin position="162"/>
        <end position="180"/>
    </location>
</feature>
<feature type="domain" description="CstA N-terminal" evidence="7">
    <location>
        <begin position="4"/>
        <end position="377"/>
    </location>
</feature>
<name>A0ABD5ZUY1_9EURY</name>
<evidence type="ECO:0000256" key="2">
    <source>
        <dbReference type="ARBA" id="ARBA00022475"/>
    </source>
</evidence>
<feature type="transmembrane region" description="Helical" evidence="6">
    <location>
        <begin position="556"/>
        <end position="580"/>
    </location>
</feature>
<organism evidence="8 9">
    <name type="scientific">Haloplanus litoreus</name>
    <dbReference type="NCBI Taxonomy" id="767515"/>
    <lineage>
        <taxon>Archaea</taxon>
        <taxon>Methanobacteriati</taxon>
        <taxon>Methanobacteriota</taxon>
        <taxon>Stenosarchaea group</taxon>
        <taxon>Halobacteria</taxon>
        <taxon>Halobacteriales</taxon>
        <taxon>Haloferacaceae</taxon>
        <taxon>Haloplanus</taxon>
    </lineage>
</organism>
<sequence>MVQAITLVVLTLVSFTVAYLGYSRYLAQFVDLDDDRETPAHKYQDGQEYVPSKKPVLLGHHYSSIAGGAPIVGPITATVVWGWVPAFLWVAIGNPLFGSVHDFMALTSSMRHEGKSIGYIIGEYVGERGKDMILWFAFLTIILVVAVFGLVIAVVFNAYPQAATASLVYIVLALVFGVYLYQLDLPFLPGTMAFVAAVFAGVWIGVQYPLALVPGDYPAGTIVLLSGSPLPPVLGSVNIATWIPVVLVYGFIASVLPVWVLLQPRDFLTSSLLYAGVGGTLLAVIVGTLTGAGQQLTINVPAYAGFWGGALVETTLPLFPLLFVTIACGTISGFHSLVSSGTTAKQLDKETDARTIGYGGMLGEGLLATVAIVTVAVYAEVPTGGGIGLALPNFAAGGGLILNIGFGIPEAFAAPFMGLVLVSFLLTSTDTAVRLGRYMIEELVGTPETQVQEVAANRYVNASLQVLPAYILVASGRWADLWPLFGGANQTLAALALLVATIWLANWDDQKQLISTGAPMAFMFVITTTALLYLALYQNLYQKFFQGNWADGGSTVAMASAAVQIIIALVLVWLALSIAYMGINNIREARGTGAAVADGGEPADDD</sequence>
<reference evidence="8 9" key="1">
    <citation type="journal article" date="2019" name="Int. J. Syst. Evol. Microbiol.">
        <title>The Global Catalogue of Microorganisms (GCM) 10K type strain sequencing project: providing services to taxonomists for standard genome sequencing and annotation.</title>
        <authorList>
            <consortium name="The Broad Institute Genomics Platform"/>
            <consortium name="The Broad Institute Genome Sequencing Center for Infectious Disease"/>
            <person name="Wu L."/>
            <person name="Ma J."/>
        </authorList>
    </citation>
    <scope>NUCLEOTIDE SEQUENCE [LARGE SCALE GENOMIC DNA]</scope>
    <source>
        <strain evidence="8 9">GX21</strain>
    </source>
</reference>
<dbReference type="Pfam" id="PF02554">
    <property type="entry name" value="CstA"/>
    <property type="match status" value="2"/>
</dbReference>
<feature type="transmembrane region" description="Helical" evidence="6">
    <location>
        <begin position="481"/>
        <end position="505"/>
    </location>
</feature>
<feature type="transmembrane region" description="Helical" evidence="6">
    <location>
        <begin position="133"/>
        <end position="156"/>
    </location>
</feature>
<dbReference type="PANTHER" id="PTHR30252:SF0">
    <property type="entry name" value="PEPTIDE TRANSPORTER CSTA"/>
    <property type="match status" value="1"/>
</dbReference>
<feature type="transmembrane region" description="Helical" evidence="6">
    <location>
        <begin position="272"/>
        <end position="298"/>
    </location>
</feature>
<feature type="transmembrane region" description="Helical" evidence="6">
    <location>
        <begin position="239"/>
        <end position="260"/>
    </location>
</feature>
<dbReference type="InterPro" id="IPR003706">
    <property type="entry name" value="CstA_N"/>
</dbReference>
<keyword evidence="9" id="KW-1185">Reference proteome</keyword>
<feature type="transmembrane region" description="Helical" evidence="6">
    <location>
        <begin position="411"/>
        <end position="429"/>
    </location>
</feature>
<dbReference type="GeneID" id="96952607"/>
<feature type="transmembrane region" description="Helical" evidence="6">
    <location>
        <begin position="517"/>
        <end position="536"/>
    </location>
</feature>
<dbReference type="InterPro" id="IPR051605">
    <property type="entry name" value="CstA"/>
</dbReference>
<keyword evidence="2" id="KW-1003">Cell membrane</keyword>
<gene>
    <name evidence="8" type="ORF">ACFQKE_03110</name>
</gene>
<keyword evidence="4 6" id="KW-1133">Transmembrane helix</keyword>
<dbReference type="RefSeq" id="WP_379702496.1">
    <property type="nucleotide sequence ID" value="NZ_JBHTAT010000001.1"/>
</dbReference>
<evidence type="ECO:0000256" key="6">
    <source>
        <dbReference type="SAM" id="Phobius"/>
    </source>
</evidence>
<feature type="transmembrane region" description="Helical" evidence="6">
    <location>
        <begin position="318"/>
        <end position="338"/>
    </location>
</feature>
<keyword evidence="5 6" id="KW-0472">Membrane</keyword>
<dbReference type="PANTHER" id="PTHR30252">
    <property type="entry name" value="INNER MEMBRANE PEPTIDE TRANSPORTER"/>
    <property type="match status" value="1"/>
</dbReference>
<proteinExistence type="predicted"/>
<accession>A0ABD5ZUY1</accession>
<protein>
    <submittedName>
        <fullName evidence="8">Carbon starvation protein A</fullName>
    </submittedName>
</protein>
<evidence type="ECO:0000256" key="3">
    <source>
        <dbReference type="ARBA" id="ARBA00022692"/>
    </source>
</evidence>
<comment type="caution">
    <text evidence="8">The sequence shown here is derived from an EMBL/GenBank/DDBJ whole genome shotgun (WGS) entry which is preliminary data.</text>
</comment>
<evidence type="ECO:0000256" key="5">
    <source>
        <dbReference type="ARBA" id="ARBA00023136"/>
    </source>
</evidence>
<dbReference type="AlphaFoldDB" id="A0ABD5ZUY1"/>
<feature type="transmembrane region" description="Helical" evidence="6">
    <location>
        <begin position="86"/>
        <end position="106"/>
    </location>
</feature>
<evidence type="ECO:0000313" key="9">
    <source>
        <dbReference type="Proteomes" id="UP001596434"/>
    </source>
</evidence>
<feature type="domain" description="CstA N-terminal" evidence="7">
    <location>
        <begin position="391"/>
        <end position="530"/>
    </location>
</feature>
<dbReference type="EMBL" id="JBHTAT010000001">
    <property type="protein sequence ID" value="MFC7254297.1"/>
    <property type="molecule type" value="Genomic_DNA"/>
</dbReference>
<dbReference type="Proteomes" id="UP001596434">
    <property type="component" value="Unassembled WGS sequence"/>
</dbReference>
<feature type="transmembrane region" description="Helical" evidence="6">
    <location>
        <begin position="187"/>
        <end position="206"/>
    </location>
</feature>
<feature type="transmembrane region" description="Helical" evidence="6">
    <location>
        <begin position="385"/>
        <end position="404"/>
    </location>
</feature>
<keyword evidence="3 6" id="KW-0812">Transmembrane</keyword>
<evidence type="ECO:0000256" key="4">
    <source>
        <dbReference type="ARBA" id="ARBA00022989"/>
    </source>
</evidence>
<evidence type="ECO:0000259" key="7">
    <source>
        <dbReference type="Pfam" id="PF02554"/>
    </source>
</evidence>
<evidence type="ECO:0000256" key="1">
    <source>
        <dbReference type="ARBA" id="ARBA00004651"/>
    </source>
</evidence>
<dbReference type="GO" id="GO:0005886">
    <property type="term" value="C:plasma membrane"/>
    <property type="evidence" value="ECO:0007669"/>
    <property type="project" value="UniProtKB-SubCell"/>
</dbReference>
<comment type="subcellular location">
    <subcellularLocation>
        <location evidence="1">Cell membrane</location>
        <topology evidence="1">Multi-pass membrane protein</topology>
    </subcellularLocation>
</comment>